<sequence length="152" mass="17256">MLQYFDKLENDRDVLLEQTKDLSADQYNMIPPGSNNNIIWNMGHILVVGEDLLHPDSSDQNGVTETFKKRFRLGSKPDVFITEKEILYIRDALKDTAKLYKLSAGNDRSAGNNNLSNGAGPPASGDDLMRFILFHEQMHYRKIAKLMGLIKK</sequence>
<evidence type="ECO:0000313" key="3">
    <source>
        <dbReference type="Proteomes" id="UP001199919"/>
    </source>
</evidence>
<dbReference type="Pfam" id="PF12867">
    <property type="entry name" value="DinB_2"/>
    <property type="match status" value="1"/>
</dbReference>
<feature type="domain" description="DinB-like" evidence="1">
    <location>
        <begin position="8"/>
        <end position="141"/>
    </location>
</feature>
<dbReference type="SUPFAM" id="SSF109854">
    <property type="entry name" value="DinB/YfiT-like putative metalloenzymes"/>
    <property type="match status" value="1"/>
</dbReference>
<organism evidence="2 3">
    <name type="scientific">Mucilaginibacter roseus</name>
    <dbReference type="NCBI Taxonomy" id="1528868"/>
    <lineage>
        <taxon>Bacteria</taxon>
        <taxon>Pseudomonadati</taxon>
        <taxon>Bacteroidota</taxon>
        <taxon>Sphingobacteriia</taxon>
        <taxon>Sphingobacteriales</taxon>
        <taxon>Sphingobacteriaceae</taxon>
        <taxon>Mucilaginibacter</taxon>
    </lineage>
</organism>
<protein>
    <submittedName>
        <fullName evidence="2">DinB family protein</fullName>
    </submittedName>
</protein>
<accession>A0ABS8TVX5</accession>
<dbReference type="EMBL" id="JAJPWV010000001">
    <property type="protein sequence ID" value="MCD8739031.1"/>
    <property type="molecule type" value="Genomic_DNA"/>
</dbReference>
<gene>
    <name evidence="2" type="ORF">LT679_00330</name>
</gene>
<dbReference type="RefSeq" id="WP_232174906.1">
    <property type="nucleotide sequence ID" value="NZ_JAJPWV010000001.1"/>
</dbReference>
<evidence type="ECO:0000313" key="2">
    <source>
        <dbReference type="EMBL" id="MCD8739031.1"/>
    </source>
</evidence>
<keyword evidence="3" id="KW-1185">Reference proteome</keyword>
<proteinExistence type="predicted"/>
<dbReference type="InterPro" id="IPR024775">
    <property type="entry name" value="DinB-like"/>
</dbReference>
<dbReference type="Proteomes" id="UP001199919">
    <property type="component" value="Unassembled WGS sequence"/>
</dbReference>
<evidence type="ECO:0000259" key="1">
    <source>
        <dbReference type="Pfam" id="PF12867"/>
    </source>
</evidence>
<reference evidence="2 3" key="1">
    <citation type="submission" date="2021-12" db="EMBL/GenBank/DDBJ databases">
        <title>Mucilaginibacter roseus genome.</title>
        <authorList>
            <person name="Ferreira J.R."/>
            <person name="Newman J.D."/>
        </authorList>
    </citation>
    <scope>NUCLEOTIDE SEQUENCE [LARGE SCALE GENOMIC DNA]</scope>
    <source>
        <strain evidence="2 3">LMG 28454</strain>
    </source>
</reference>
<name>A0ABS8TVX5_9SPHI</name>
<dbReference type="InterPro" id="IPR034660">
    <property type="entry name" value="DinB/YfiT-like"/>
</dbReference>
<comment type="caution">
    <text evidence="2">The sequence shown here is derived from an EMBL/GenBank/DDBJ whole genome shotgun (WGS) entry which is preliminary data.</text>
</comment>